<dbReference type="RefSeq" id="WP_068827244.1">
    <property type="nucleotide sequence ID" value="NZ_CP014224.1"/>
</dbReference>
<evidence type="ECO:0000256" key="3">
    <source>
        <dbReference type="ARBA" id="ARBA00022964"/>
    </source>
</evidence>
<dbReference type="GO" id="GO:0031418">
    <property type="term" value="F:L-ascorbic acid binding"/>
    <property type="evidence" value="ECO:0007669"/>
    <property type="project" value="UniProtKB-KW"/>
</dbReference>
<dbReference type="EMBL" id="CP014224">
    <property type="protein sequence ID" value="ANW96770.1"/>
    <property type="molecule type" value="Genomic_DNA"/>
</dbReference>
<dbReference type="GO" id="GO:0031543">
    <property type="term" value="F:peptidyl-proline dioxygenase activity"/>
    <property type="evidence" value="ECO:0007669"/>
    <property type="project" value="TreeGrafter"/>
</dbReference>
<dbReference type="SMART" id="SM00702">
    <property type="entry name" value="P4Hc"/>
    <property type="match status" value="1"/>
</dbReference>
<dbReference type="Pfam" id="PF13640">
    <property type="entry name" value="2OG-FeII_Oxy_3"/>
    <property type="match status" value="1"/>
</dbReference>
<dbReference type="PANTHER" id="PTHR12907:SF26">
    <property type="entry name" value="HIF PROLYL HYDROXYLASE, ISOFORM C"/>
    <property type="match status" value="1"/>
</dbReference>
<dbReference type="AlphaFoldDB" id="A0A1B1Y7L3"/>
<dbReference type="Proteomes" id="UP000092967">
    <property type="component" value="Chromosome"/>
</dbReference>
<keyword evidence="7" id="KW-1185">Reference proteome</keyword>
<dbReference type="Gene3D" id="2.60.120.620">
    <property type="entry name" value="q2cbj1_9rhob like domain"/>
    <property type="match status" value="1"/>
</dbReference>
<comment type="cofactor">
    <cofactor evidence="1">
        <name>L-ascorbate</name>
        <dbReference type="ChEBI" id="CHEBI:38290"/>
    </cofactor>
</comment>
<dbReference type="PANTHER" id="PTHR12907">
    <property type="entry name" value="EGL NINE HOMOLOG-RELATED"/>
    <property type="match status" value="1"/>
</dbReference>
<dbReference type="InterPro" id="IPR051559">
    <property type="entry name" value="HIF_prolyl_hydroxylases"/>
</dbReference>
<reference evidence="6 7" key="1">
    <citation type="submission" date="2016-02" db="EMBL/GenBank/DDBJ databases">
        <authorList>
            <person name="Wen L."/>
            <person name="He K."/>
            <person name="Yang H."/>
        </authorList>
    </citation>
    <scope>NUCLEOTIDE SEQUENCE [LARGE SCALE GENOMIC DNA]</scope>
    <source>
        <strain evidence="6 7">CZ1127</strain>
    </source>
</reference>
<gene>
    <name evidence="6" type="ORF">AXE80_11000</name>
</gene>
<keyword evidence="3" id="KW-0223">Dioxygenase</keyword>
<dbReference type="InterPro" id="IPR006620">
    <property type="entry name" value="Pro_4_hyd_alph"/>
</dbReference>
<sequence length="208" mass="24560">MNNELTTVQEELQFEALIDGLLNNQYGFTESFLDIDIISGLRNNLFKYRENGEMYPAGIGKKFDYQKNTLVRGDLIKWFDENTTDKYERLLLDKINRFITYLNRTCYTSINASEFHYATYEVNSFYKRHLDQFKSEKGRKFSLVIYLNEDWSTEDGGKLSLYINETKIDDVYPLEGRAVFFKSDELEHEVHPSFTRNRISIAGWLKSV</sequence>
<dbReference type="GO" id="GO:0071456">
    <property type="term" value="P:cellular response to hypoxia"/>
    <property type="evidence" value="ECO:0007669"/>
    <property type="project" value="TreeGrafter"/>
</dbReference>
<keyword evidence="4" id="KW-0560">Oxidoreductase</keyword>
<evidence type="ECO:0000256" key="2">
    <source>
        <dbReference type="ARBA" id="ARBA00022896"/>
    </source>
</evidence>
<dbReference type="KEGG" id="wfu:AXE80_11000"/>
<proteinExistence type="predicted"/>
<dbReference type="STRING" id="1790137.AXE80_11000"/>
<dbReference type="GO" id="GO:0008198">
    <property type="term" value="F:ferrous iron binding"/>
    <property type="evidence" value="ECO:0007669"/>
    <property type="project" value="TreeGrafter"/>
</dbReference>
<evidence type="ECO:0000313" key="7">
    <source>
        <dbReference type="Proteomes" id="UP000092967"/>
    </source>
</evidence>
<name>A0A1B1Y7L3_9FLAO</name>
<feature type="domain" description="Prolyl 4-hydroxylase alpha subunit" evidence="5">
    <location>
        <begin position="27"/>
        <end position="206"/>
    </location>
</feature>
<accession>A0A1B1Y7L3</accession>
<dbReference type="OrthoDB" id="9783171at2"/>
<evidence type="ECO:0000256" key="1">
    <source>
        <dbReference type="ARBA" id="ARBA00001961"/>
    </source>
</evidence>
<protein>
    <submittedName>
        <fullName evidence="6">2OG-Fe(II) oxygenase</fullName>
    </submittedName>
</protein>
<evidence type="ECO:0000256" key="4">
    <source>
        <dbReference type="ARBA" id="ARBA00023002"/>
    </source>
</evidence>
<dbReference type="InterPro" id="IPR044862">
    <property type="entry name" value="Pro_4_hyd_alph_FE2OG_OXY"/>
</dbReference>
<evidence type="ECO:0000259" key="5">
    <source>
        <dbReference type="SMART" id="SM00702"/>
    </source>
</evidence>
<organism evidence="6 7">
    <name type="scientific">Wenyingzhuangia fucanilytica</name>
    <dbReference type="NCBI Taxonomy" id="1790137"/>
    <lineage>
        <taxon>Bacteria</taxon>
        <taxon>Pseudomonadati</taxon>
        <taxon>Bacteroidota</taxon>
        <taxon>Flavobacteriia</taxon>
        <taxon>Flavobacteriales</taxon>
        <taxon>Flavobacteriaceae</taxon>
        <taxon>Wenyingzhuangia</taxon>
    </lineage>
</organism>
<evidence type="ECO:0000313" key="6">
    <source>
        <dbReference type="EMBL" id="ANW96770.1"/>
    </source>
</evidence>
<keyword evidence="2" id="KW-0847">Vitamin C</keyword>